<evidence type="ECO:0000313" key="3">
    <source>
        <dbReference type="Proteomes" id="UP001274830"/>
    </source>
</evidence>
<dbReference type="Pfam" id="PF24864">
    <property type="entry name" value="DUF7730"/>
    <property type="match status" value="1"/>
</dbReference>
<reference evidence="2" key="1">
    <citation type="submission" date="2023-07" db="EMBL/GenBank/DDBJ databases">
        <title>Black Yeasts Isolated from many extreme environments.</title>
        <authorList>
            <person name="Coleine C."/>
            <person name="Stajich J.E."/>
            <person name="Selbmann L."/>
        </authorList>
    </citation>
    <scope>NUCLEOTIDE SEQUENCE</scope>
    <source>
        <strain evidence="2">CCFEE 5485</strain>
    </source>
</reference>
<name>A0AAE1C5F6_9PEZI</name>
<evidence type="ECO:0000313" key="2">
    <source>
        <dbReference type="EMBL" id="KAK3678720.1"/>
    </source>
</evidence>
<dbReference type="InterPro" id="IPR056632">
    <property type="entry name" value="DUF7730"/>
</dbReference>
<comment type="caution">
    <text evidence="2">The sequence shown here is derived from an EMBL/GenBank/DDBJ whole genome shotgun (WGS) entry which is preliminary data.</text>
</comment>
<dbReference type="PANTHER" id="PTHR38790">
    <property type="entry name" value="2EXR DOMAIN-CONTAINING PROTEIN-RELATED"/>
    <property type="match status" value="1"/>
</dbReference>
<gene>
    <name evidence="2" type="ORF">LTR78_001173</name>
</gene>
<dbReference type="EMBL" id="JAUTXT010000003">
    <property type="protein sequence ID" value="KAK3678720.1"/>
    <property type="molecule type" value="Genomic_DNA"/>
</dbReference>
<feature type="domain" description="DUF7730" evidence="1">
    <location>
        <begin position="5"/>
        <end position="157"/>
    </location>
</feature>
<sequence>MVGLQLPPEIRNRIWRFALAGNLIHIMGISSNGLPFASRVRDAICEIAHSVEEAYPDSGDQRIPPAYNSEHEPCQASMLEQKVTCVDILRSQKGKEKLGSTERRLNLSLLQTCRQVHIEASLIPYSDNTFVLAHGNPLMVLKCFILGLALEQARPIRSLSFVCSASHGNKLTKTAGLDNLRDTIGGVVTVRARNVWVSKNQTAEWERMVSEDTLRKWEG</sequence>
<dbReference type="Proteomes" id="UP001274830">
    <property type="component" value="Unassembled WGS sequence"/>
</dbReference>
<accession>A0AAE1C5F6</accession>
<organism evidence="2 3">
    <name type="scientific">Recurvomyces mirabilis</name>
    <dbReference type="NCBI Taxonomy" id="574656"/>
    <lineage>
        <taxon>Eukaryota</taxon>
        <taxon>Fungi</taxon>
        <taxon>Dikarya</taxon>
        <taxon>Ascomycota</taxon>
        <taxon>Pezizomycotina</taxon>
        <taxon>Dothideomycetes</taxon>
        <taxon>Dothideomycetidae</taxon>
        <taxon>Mycosphaerellales</taxon>
        <taxon>Teratosphaeriaceae</taxon>
        <taxon>Recurvomyces</taxon>
    </lineage>
</organism>
<evidence type="ECO:0000259" key="1">
    <source>
        <dbReference type="Pfam" id="PF24864"/>
    </source>
</evidence>
<proteinExistence type="predicted"/>
<keyword evidence="3" id="KW-1185">Reference proteome</keyword>
<protein>
    <recommendedName>
        <fullName evidence="1">DUF7730 domain-containing protein</fullName>
    </recommendedName>
</protein>
<dbReference type="AlphaFoldDB" id="A0AAE1C5F6"/>
<dbReference type="PANTHER" id="PTHR38790:SF4">
    <property type="entry name" value="2EXR DOMAIN-CONTAINING PROTEIN"/>
    <property type="match status" value="1"/>
</dbReference>